<dbReference type="PANTHER" id="PTHR43531">
    <property type="entry name" value="PROTEIN ICFG"/>
    <property type="match status" value="1"/>
</dbReference>
<dbReference type="GO" id="GO:0006935">
    <property type="term" value="P:chemotaxis"/>
    <property type="evidence" value="ECO:0007669"/>
    <property type="project" value="UniProtKB-KW"/>
</dbReference>
<dbReference type="Pfam" id="PF00015">
    <property type="entry name" value="MCPsignal"/>
    <property type="match status" value="1"/>
</dbReference>
<keyword evidence="4" id="KW-1133">Transmembrane helix</keyword>
<dbReference type="GO" id="GO:0005886">
    <property type="term" value="C:plasma membrane"/>
    <property type="evidence" value="ECO:0007669"/>
    <property type="project" value="TreeGrafter"/>
</dbReference>
<reference evidence="6 7" key="1">
    <citation type="submission" date="2014-04" db="EMBL/GenBank/DDBJ databases">
        <authorList>
            <person name="Bishop-Lilly K.A."/>
            <person name="Broomall S.M."/>
            <person name="Chain P.S."/>
            <person name="Chertkov O."/>
            <person name="Coyne S.R."/>
            <person name="Daligault H.E."/>
            <person name="Davenport K.W."/>
            <person name="Erkkila T."/>
            <person name="Frey K.G."/>
            <person name="Gibbons H.S."/>
            <person name="Gu W."/>
            <person name="Jaissle J."/>
            <person name="Johnson S.L."/>
            <person name="Koroleva G.I."/>
            <person name="Ladner J.T."/>
            <person name="Lo C.-C."/>
            <person name="Minogue T.D."/>
            <person name="Munk C."/>
            <person name="Palacios G.F."/>
            <person name="Redden C.L."/>
            <person name="Rosenzweig C.N."/>
            <person name="Scholz M.B."/>
            <person name="Teshima H."/>
            <person name="Xu Y."/>
        </authorList>
    </citation>
    <scope>NUCLEOTIDE SEQUENCE [LARGE SCALE GENOMIC DNA]</scope>
    <source>
        <strain evidence="6 7">8244</strain>
    </source>
</reference>
<evidence type="ECO:0000313" key="7">
    <source>
        <dbReference type="Proteomes" id="UP000029278"/>
    </source>
</evidence>
<comment type="caution">
    <text evidence="6">The sequence shown here is derived from an EMBL/GenBank/DDBJ whole genome shotgun (WGS) entry which is preliminary data.</text>
</comment>
<keyword evidence="3" id="KW-0807">Transducer</keyword>
<keyword evidence="4" id="KW-0472">Membrane</keyword>
<dbReference type="SMART" id="SM00283">
    <property type="entry name" value="MA"/>
    <property type="match status" value="1"/>
</dbReference>
<sequence length="488" mass="54049">MDSNLILQRRNKLFVKIIWIMVAFGALTDLMIGVDSTVLISLIAVGGICCSIATYMSYANKGTRFVMFIVPAVISLLTFLIIYHDPNPLMSSYLLVYVNIGLMTLYANYKPIVFSGILGIALTLYFYSIPFYHDHMFPREPLTYLLLYLIFIIVALSFAARFSERLQQEVLHKQKDTEEAKQRGDELLAHLRSSLEVLGRLSTGLRDNVNTTGKISKEITATFGEVTATLDQQTQGLQATSQSVHEVNDAVEQAAVIASRLQQLSSEMQDSTEDAGVRMNALSENMGHLQQVIAGTVAQMQRLRDQSERIGQIVDTIHGISAQTNLLAMNAAIEAAHAGEHGKGFAVVSAEIRKLAENSRQSTNRINDILEDVMEQVNNVAEQISIGFTAIDAGKEEAKELQSYVAKVAGNAEIVNQQSDQVDRSVRYMKERYASIMEEILLVAGGTEQNMAAAEEILAGLEAQDNKIHEIVQHYQDLDRLIVTLSNN</sequence>
<keyword evidence="4" id="KW-0812">Transmembrane</keyword>
<dbReference type="EMBL" id="JMQA01000052">
    <property type="protein sequence ID" value="KFM93474.1"/>
    <property type="molecule type" value="Genomic_DNA"/>
</dbReference>
<dbReference type="RefSeq" id="WP_036627063.1">
    <property type="nucleotide sequence ID" value="NZ_BGML01000020.1"/>
</dbReference>
<feature type="domain" description="Methyl-accepting transducer" evidence="5">
    <location>
        <begin position="208"/>
        <end position="465"/>
    </location>
</feature>
<evidence type="ECO:0000256" key="2">
    <source>
        <dbReference type="ARBA" id="ARBA00029447"/>
    </source>
</evidence>
<dbReference type="InterPro" id="IPR051310">
    <property type="entry name" value="MCP_chemotaxis"/>
</dbReference>
<feature type="transmembrane region" description="Helical" evidence="4">
    <location>
        <begin position="13"/>
        <end position="32"/>
    </location>
</feature>
<evidence type="ECO:0000256" key="3">
    <source>
        <dbReference type="PROSITE-ProRule" id="PRU00284"/>
    </source>
</evidence>
<dbReference type="GO" id="GO:0007165">
    <property type="term" value="P:signal transduction"/>
    <property type="evidence" value="ECO:0007669"/>
    <property type="project" value="UniProtKB-KW"/>
</dbReference>
<dbReference type="PROSITE" id="PS50111">
    <property type="entry name" value="CHEMOTAXIS_TRANSDUC_2"/>
    <property type="match status" value="1"/>
</dbReference>
<dbReference type="PATRIC" id="fig|44252.3.peg.6039"/>
<accession>A0A090Y4V2</accession>
<dbReference type="Gene3D" id="1.10.287.950">
    <property type="entry name" value="Methyl-accepting chemotaxis protein"/>
    <property type="match status" value="1"/>
</dbReference>
<dbReference type="PANTHER" id="PTHR43531:SF11">
    <property type="entry name" value="METHYL-ACCEPTING CHEMOTAXIS PROTEIN 3"/>
    <property type="match status" value="1"/>
</dbReference>
<proteinExistence type="inferred from homology"/>
<keyword evidence="1" id="KW-0145">Chemotaxis</keyword>
<dbReference type="GeneID" id="77010204"/>
<dbReference type="Proteomes" id="UP000029278">
    <property type="component" value="Unassembled WGS sequence"/>
</dbReference>
<dbReference type="InterPro" id="IPR004089">
    <property type="entry name" value="MCPsignal_dom"/>
</dbReference>
<feature type="transmembrane region" description="Helical" evidence="4">
    <location>
        <begin position="38"/>
        <end position="58"/>
    </location>
</feature>
<comment type="similarity">
    <text evidence="2">Belongs to the methyl-accepting chemotaxis (MCP) protein family.</text>
</comment>
<dbReference type="GO" id="GO:0004888">
    <property type="term" value="F:transmembrane signaling receptor activity"/>
    <property type="evidence" value="ECO:0007669"/>
    <property type="project" value="TreeGrafter"/>
</dbReference>
<keyword evidence="7" id="KW-1185">Reference proteome</keyword>
<organism evidence="6 7">
    <name type="scientific">Paenibacillus macerans</name>
    <name type="common">Bacillus macerans</name>
    <dbReference type="NCBI Taxonomy" id="44252"/>
    <lineage>
        <taxon>Bacteria</taxon>
        <taxon>Bacillati</taxon>
        <taxon>Bacillota</taxon>
        <taxon>Bacilli</taxon>
        <taxon>Bacillales</taxon>
        <taxon>Paenibacillaceae</taxon>
        <taxon>Paenibacillus</taxon>
    </lineage>
</organism>
<gene>
    <name evidence="6" type="ORF">DJ90_4849</name>
</gene>
<evidence type="ECO:0000256" key="4">
    <source>
        <dbReference type="SAM" id="Phobius"/>
    </source>
</evidence>
<dbReference type="HOGENOM" id="CLU_000445_107_18_9"/>
<name>A0A090Y4V2_PAEMA</name>
<dbReference type="STRING" id="44252.DJ90_4849"/>
<feature type="transmembrane region" description="Helical" evidence="4">
    <location>
        <begin position="144"/>
        <end position="163"/>
    </location>
</feature>
<dbReference type="OrthoDB" id="2166737at2"/>
<evidence type="ECO:0000256" key="1">
    <source>
        <dbReference type="ARBA" id="ARBA00022500"/>
    </source>
</evidence>
<evidence type="ECO:0000259" key="5">
    <source>
        <dbReference type="PROSITE" id="PS50111"/>
    </source>
</evidence>
<dbReference type="AlphaFoldDB" id="A0A090Y4V2"/>
<dbReference type="SUPFAM" id="SSF58104">
    <property type="entry name" value="Methyl-accepting chemotaxis protein (MCP) signaling domain"/>
    <property type="match status" value="1"/>
</dbReference>
<feature type="transmembrane region" description="Helical" evidence="4">
    <location>
        <begin position="65"/>
        <end position="83"/>
    </location>
</feature>
<evidence type="ECO:0000313" key="6">
    <source>
        <dbReference type="EMBL" id="KFM93474.1"/>
    </source>
</evidence>
<protein>
    <submittedName>
        <fullName evidence="6">Methyl-accepting chemotaxis (MCP) signaling domain protein</fullName>
    </submittedName>
</protein>
<feature type="transmembrane region" description="Helical" evidence="4">
    <location>
        <begin position="112"/>
        <end position="132"/>
    </location>
</feature>